<dbReference type="Proteomes" id="UP000314294">
    <property type="component" value="Unassembled WGS sequence"/>
</dbReference>
<keyword evidence="2" id="KW-1185">Reference proteome</keyword>
<sequence>MWLRPQWGASC</sequence>
<organism evidence="1 2">
    <name type="scientific">Liparis tanakae</name>
    <name type="common">Tanaka's snailfish</name>
    <dbReference type="NCBI Taxonomy" id="230148"/>
    <lineage>
        <taxon>Eukaryota</taxon>
        <taxon>Metazoa</taxon>
        <taxon>Chordata</taxon>
        <taxon>Craniata</taxon>
        <taxon>Vertebrata</taxon>
        <taxon>Euteleostomi</taxon>
        <taxon>Actinopterygii</taxon>
        <taxon>Neopterygii</taxon>
        <taxon>Teleostei</taxon>
        <taxon>Neoteleostei</taxon>
        <taxon>Acanthomorphata</taxon>
        <taxon>Eupercaria</taxon>
        <taxon>Perciformes</taxon>
        <taxon>Cottioidei</taxon>
        <taxon>Cottales</taxon>
        <taxon>Liparidae</taxon>
        <taxon>Liparis</taxon>
    </lineage>
</organism>
<name>A0A4Z2E3R7_9TELE</name>
<accession>A0A4Z2E3R7</accession>
<proteinExistence type="predicted"/>
<reference evidence="1 2" key="1">
    <citation type="submission" date="2019-03" db="EMBL/GenBank/DDBJ databases">
        <title>First draft genome of Liparis tanakae, snailfish: a comprehensive survey of snailfish specific genes.</title>
        <authorList>
            <person name="Kim W."/>
            <person name="Song I."/>
            <person name="Jeong J.-H."/>
            <person name="Kim D."/>
            <person name="Kim S."/>
            <person name="Ryu S."/>
            <person name="Song J.Y."/>
            <person name="Lee S.K."/>
        </authorList>
    </citation>
    <scope>NUCLEOTIDE SEQUENCE [LARGE SCALE GENOMIC DNA]</scope>
    <source>
        <tissue evidence="1">Muscle</tissue>
    </source>
</reference>
<evidence type="ECO:0000313" key="1">
    <source>
        <dbReference type="EMBL" id="TNN23343.1"/>
    </source>
</evidence>
<gene>
    <name evidence="1" type="ORF">EYF80_066538</name>
</gene>
<comment type="caution">
    <text evidence="1">The sequence shown here is derived from an EMBL/GenBank/DDBJ whole genome shotgun (WGS) entry which is preliminary data.</text>
</comment>
<dbReference type="EMBL" id="SRLO01018831">
    <property type="protein sequence ID" value="TNN23343.1"/>
    <property type="molecule type" value="Genomic_DNA"/>
</dbReference>
<protein>
    <submittedName>
        <fullName evidence="1">Uncharacterized protein</fullName>
    </submittedName>
</protein>
<evidence type="ECO:0000313" key="2">
    <source>
        <dbReference type="Proteomes" id="UP000314294"/>
    </source>
</evidence>